<evidence type="ECO:0000256" key="1">
    <source>
        <dbReference type="ARBA" id="ARBA00001043"/>
    </source>
</evidence>
<feature type="binding site" evidence="7">
    <location>
        <position position="8"/>
    </location>
    <ligand>
        <name>substrate</name>
    </ligand>
</feature>
<reference evidence="10" key="1">
    <citation type="submission" date="2021-10" db="EMBL/GenBank/DDBJ databases">
        <title>Novel species in genus Arthrobacter.</title>
        <authorList>
            <person name="Liu Y."/>
        </authorList>
    </citation>
    <scope>NUCLEOTIDE SEQUENCE</scope>
    <source>
        <strain evidence="10">Zg-Y453</strain>
    </source>
</reference>
<evidence type="ECO:0000256" key="8">
    <source>
        <dbReference type="RuleBase" id="RU361270"/>
    </source>
</evidence>
<keyword evidence="11" id="KW-1185">Reference proteome</keyword>
<dbReference type="InterPro" id="IPR036817">
    <property type="entry name" value="Transthyretin/HIU_hydrolase_sf"/>
</dbReference>
<proteinExistence type="inferred from homology"/>
<evidence type="ECO:0000256" key="6">
    <source>
        <dbReference type="ARBA" id="ARBA00022801"/>
    </source>
</evidence>
<dbReference type="RefSeq" id="WP_227896010.1">
    <property type="nucleotide sequence ID" value="NZ_CP099466.1"/>
</dbReference>
<dbReference type="AlphaFoldDB" id="A0A9X1MF20"/>
<comment type="caution">
    <text evidence="10">The sequence shown here is derived from an EMBL/GenBank/DDBJ whole genome shotgun (WGS) entry which is preliminary data.</text>
</comment>
<evidence type="ECO:0000256" key="7">
    <source>
        <dbReference type="PIRSR" id="PIRSR600895-51"/>
    </source>
</evidence>
<dbReference type="GO" id="GO:0033971">
    <property type="term" value="F:hydroxyisourate hydrolase activity"/>
    <property type="evidence" value="ECO:0007669"/>
    <property type="project" value="UniProtKB-EC"/>
</dbReference>
<evidence type="ECO:0000259" key="9">
    <source>
        <dbReference type="SMART" id="SM00095"/>
    </source>
</evidence>
<dbReference type="PANTHER" id="PTHR10395">
    <property type="entry name" value="URICASE AND TRANSTHYRETIN-RELATED"/>
    <property type="match status" value="1"/>
</dbReference>
<dbReference type="SMART" id="SM00095">
    <property type="entry name" value="TR_THY"/>
    <property type="match status" value="1"/>
</dbReference>
<dbReference type="InterPro" id="IPR023416">
    <property type="entry name" value="Transthyretin/HIU_hydrolase_d"/>
</dbReference>
<dbReference type="EC" id="3.5.2.17" evidence="8"/>
<gene>
    <name evidence="10" type="primary">uraH</name>
    <name evidence="10" type="ORF">LJ757_10030</name>
</gene>
<dbReference type="EMBL" id="JAJFZV010000009">
    <property type="protein sequence ID" value="MCC3298142.1"/>
    <property type="molecule type" value="Genomic_DNA"/>
</dbReference>
<dbReference type="InterPro" id="IPR014306">
    <property type="entry name" value="Hydroxyisourate_hydrolase"/>
</dbReference>
<dbReference type="GO" id="GO:0006144">
    <property type="term" value="P:purine nucleobase metabolic process"/>
    <property type="evidence" value="ECO:0007669"/>
    <property type="project" value="UniProtKB-KW"/>
</dbReference>
<evidence type="ECO:0000313" key="10">
    <source>
        <dbReference type="EMBL" id="MCC3298142.1"/>
    </source>
</evidence>
<keyword evidence="6 8" id="KW-0378">Hydrolase</keyword>
<feature type="binding site" evidence="7">
    <location>
        <position position="46"/>
    </location>
    <ligand>
        <name>substrate</name>
    </ligand>
</feature>
<evidence type="ECO:0000256" key="4">
    <source>
        <dbReference type="ARBA" id="ARBA00011881"/>
    </source>
</evidence>
<comment type="function">
    <text evidence="2">Catalyzes the hydrolysis of 5-hydroxyisourate (HIU) to 2-oxo-4-hydroxy-4-carboxy-5-ureidoimidazoline (OHCU).</text>
</comment>
<sequence>MTSQITTHVLDTAAGRPAQGVHASLQVLGELDWRELAVGVTDSDGRITNLGPERLQGGTYRIEFATGPYFEASGTPSFFPSVALTFVVADTGEHYHVPLLLSPFAYSTYRGS</sequence>
<organism evidence="10 11">
    <name type="scientific">Arthrobacter caoxuetaonis</name>
    <dbReference type="NCBI Taxonomy" id="2886935"/>
    <lineage>
        <taxon>Bacteria</taxon>
        <taxon>Bacillati</taxon>
        <taxon>Actinomycetota</taxon>
        <taxon>Actinomycetes</taxon>
        <taxon>Micrococcales</taxon>
        <taxon>Micrococcaceae</taxon>
        <taxon>Arthrobacter</taxon>
    </lineage>
</organism>
<dbReference type="Gene3D" id="2.60.40.180">
    <property type="entry name" value="Transthyretin/hydroxyisourate hydrolase domain"/>
    <property type="match status" value="1"/>
</dbReference>
<evidence type="ECO:0000313" key="11">
    <source>
        <dbReference type="Proteomes" id="UP001139158"/>
    </source>
</evidence>
<keyword evidence="5 8" id="KW-0659">Purine metabolism</keyword>
<comment type="catalytic activity">
    <reaction evidence="1 8">
        <text>5-hydroxyisourate + H2O = 5-hydroxy-2-oxo-4-ureido-2,5-dihydro-1H-imidazole-5-carboxylate + H(+)</text>
        <dbReference type="Rhea" id="RHEA:23736"/>
        <dbReference type="ChEBI" id="CHEBI:15377"/>
        <dbReference type="ChEBI" id="CHEBI:15378"/>
        <dbReference type="ChEBI" id="CHEBI:18072"/>
        <dbReference type="ChEBI" id="CHEBI:58639"/>
        <dbReference type="EC" id="3.5.2.17"/>
    </reaction>
</comment>
<comment type="similarity">
    <text evidence="3 8">Belongs to the transthyretin family. 5-hydroxyisourate hydrolase subfamily.</text>
</comment>
<accession>A0A9X1MF20</accession>
<dbReference type="InterPro" id="IPR000895">
    <property type="entry name" value="Transthyretin/HIU_hydrolase"/>
</dbReference>
<name>A0A9X1MF20_9MICC</name>
<protein>
    <recommendedName>
        <fullName evidence="8">5-hydroxyisourate hydrolase</fullName>
        <shortName evidence="8">HIU hydrolase</shortName>
        <shortName evidence="8">HIUHase</shortName>
        <ecNumber evidence="8">3.5.2.17</ecNumber>
    </recommendedName>
</protein>
<evidence type="ECO:0000256" key="2">
    <source>
        <dbReference type="ARBA" id="ARBA00002704"/>
    </source>
</evidence>
<dbReference type="CDD" id="cd05822">
    <property type="entry name" value="TLP_HIUase"/>
    <property type="match status" value="1"/>
</dbReference>
<dbReference type="Proteomes" id="UP001139158">
    <property type="component" value="Unassembled WGS sequence"/>
</dbReference>
<dbReference type="Pfam" id="PF00576">
    <property type="entry name" value="Transthyretin"/>
    <property type="match status" value="1"/>
</dbReference>
<dbReference type="PRINTS" id="PR00189">
    <property type="entry name" value="TRNSTHYRETIN"/>
</dbReference>
<feature type="domain" description="Transthyretin/hydroxyisourate hydrolase" evidence="9">
    <location>
        <begin position="1"/>
        <end position="111"/>
    </location>
</feature>
<dbReference type="NCBIfam" id="TIGR02962">
    <property type="entry name" value="hdxy_isourate"/>
    <property type="match status" value="1"/>
</dbReference>
<dbReference type="SUPFAM" id="SSF49472">
    <property type="entry name" value="Transthyretin (synonym: prealbumin)"/>
    <property type="match status" value="1"/>
</dbReference>
<dbReference type="PANTHER" id="PTHR10395:SF7">
    <property type="entry name" value="5-HYDROXYISOURATE HYDROLASE"/>
    <property type="match status" value="1"/>
</dbReference>
<comment type="subunit">
    <text evidence="4 8">Homotetramer.</text>
</comment>
<evidence type="ECO:0000256" key="3">
    <source>
        <dbReference type="ARBA" id="ARBA00009850"/>
    </source>
</evidence>
<evidence type="ECO:0000256" key="5">
    <source>
        <dbReference type="ARBA" id="ARBA00022631"/>
    </source>
</evidence>
<feature type="binding site" evidence="7">
    <location>
        <position position="109"/>
    </location>
    <ligand>
        <name>substrate</name>
    </ligand>
</feature>